<dbReference type="InterPro" id="IPR011042">
    <property type="entry name" value="6-blade_b-propeller_TolB-like"/>
</dbReference>
<gene>
    <name evidence="3" type="ORF">BDV96DRAFT_485444</name>
</gene>
<dbReference type="AlphaFoldDB" id="A0A6A5ZM44"/>
<feature type="domain" description="Pyrroloquinoline quinone-dependent pyranose dehydrogenase beta-propeller" evidence="2">
    <location>
        <begin position="31"/>
        <end position="417"/>
    </location>
</feature>
<dbReference type="SUPFAM" id="SSF50952">
    <property type="entry name" value="Soluble quinoprotein glucose dehydrogenase"/>
    <property type="match status" value="1"/>
</dbReference>
<dbReference type="InterPro" id="IPR011041">
    <property type="entry name" value="Quinoprot_gluc/sorb_DH_b-prop"/>
</dbReference>
<evidence type="ECO:0000313" key="3">
    <source>
        <dbReference type="EMBL" id="KAF2120710.1"/>
    </source>
</evidence>
<protein>
    <submittedName>
        <fullName evidence="3">Soluble quino protein glucose/sorbosone dehydrogenase</fullName>
    </submittedName>
</protein>
<keyword evidence="4" id="KW-1185">Reference proteome</keyword>
<reference evidence="3" key="1">
    <citation type="journal article" date="2020" name="Stud. Mycol.">
        <title>101 Dothideomycetes genomes: a test case for predicting lifestyles and emergence of pathogens.</title>
        <authorList>
            <person name="Haridas S."/>
            <person name="Albert R."/>
            <person name="Binder M."/>
            <person name="Bloem J."/>
            <person name="Labutti K."/>
            <person name="Salamov A."/>
            <person name="Andreopoulos B."/>
            <person name="Baker S."/>
            <person name="Barry K."/>
            <person name="Bills G."/>
            <person name="Bluhm B."/>
            <person name="Cannon C."/>
            <person name="Castanera R."/>
            <person name="Culley D."/>
            <person name="Daum C."/>
            <person name="Ezra D."/>
            <person name="Gonzalez J."/>
            <person name="Henrissat B."/>
            <person name="Kuo A."/>
            <person name="Liang C."/>
            <person name="Lipzen A."/>
            <person name="Lutzoni F."/>
            <person name="Magnuson J."/>
            <person name="Mondo S."/>
            <person name="Nolan M."/>
            <person name="Ohm R."/>
            <person name="Pangilinan J."/>
            <person name="Park H.-J."/>
            <person name="Ramirez L."/>
            <person name="Alfaro M."/>
            <person name="Sun H."/>
            <person name="Tritt A."/>
            <person name="Yoshinaga Y."/>
            <person name="Zwiers L.-H."/>
            <person name="Turgeon B."/>
            <person name="Goodwin S."/>
            <person name="Spatafora J."/>
            <person name="Crous P."/>
            <person name="Grigoriev I."/>
        </authorList>
    </citation>
    <scope>NUCLEOTIDE SEQUENCE</scope>
    <source>
        <strain evidence="3">CBS 627.86</strain>
    </source>
</reference>
<organism evidence="3 4">
    <name type="scientific">Lophiotrema nucula</name>
    <dbReference type="NCBI Taxonomy" id="690887"/>
    <lineage>
        <taxon>Eukaryota</taxon>
        <taxon>Fungi</taxon>
        <taxon>Dikarya</taxon>
        <taxon>Ascomycota</taxon>
        <taxon>Pezizomycotina</taxon>
        <taxon>Dothideomycetes</taxon>
        <taxon>Pleosporomycetidae</taxon>
        <taxon>Pleosporales</taxon>
        <taxon>Lophiotremataceae</taxon>
        <taxon>Lophiotrema</taxon>
    </lineage>
</organism>
<proteinExistence type="predicted"/>
<dbReference type="OrthoDB" id="507128at2759"/>
<evidence type="ECO:0000313" key="4">
    <source>
        <dbReference type="Proteomes" id="UP000799770"/>
    </source>
</evidence>
<accession>A0A6A5ZM44</accession>
<dbReference type="PANTHER" id="PTHR47572">
    <property type="entry name" value="LIPOPROTEIN-RELATED"/>
    <property type="match status" value="1"/>
</dbReference>
<keyword evidence="1" id="KW-0732">Signal</keyword>
<dbReference type="Gene3D" id="2.120.10.30">
    <property type="entry name" value="TolB, C-terminal domain"/>
    <property type="match status" value="1"/>
</dbReference>
<feature type="signal peptide" evidence="1">
    <location>
        <begin position="1"/>
        <end position="18"/>
    </location>
</feature>
<dbReference type="InterPro" id="IPR054539">
    <property type="entry name" value="Beta-prop_PDH"/>
</dbReference>
<dbReference type="Pfam" id="PF22807">
    <property type="entry name" value="TrAA12"/>
    <property type="match status" value="1"/>
</dbReference>
<sequence length="457" mass="48440">MLNRIFVIAAALEAVVLAQSCPSLTASYPAPSVASGYEARLIAQDLESPRGLLFDNKGNLLVVERGKGISSFNVKGDGSCVTLSNKKTVVGDGALNHGIEISTDSKSLYASSVETVFKYEYDAGKQSIKGQGKAIVNGMTTSDLVTRTLLLSSKSKNKLLVSRGGDENIDLSAVDVNGGDSQIRIFDPTKDGVNFTSGTTLGWGLRNAVGVAENPKDGGVWSAENNADNIERDGFEIHENNPAEELNYHGKLDDAKNTLLNQNFGYPLCYGAWNTSEIPSAGALQIGQQFAVAEENATKSDSFCRDDRQAPRLVFQPHSSPLDLKFDSKGENLYVTLHGSWNTEDPVGYSVSVVKFGADGQPTEPSTSTSALSPIIGNSNTTACPGSCFRPAGLAWDAKGRLYFTSDNTGEIYVLVKSGGKGLDESRTSATGAASTVSYSIMSIAVSVVACLFASFM</sequence>
<dbReference type="EMBL" id="ML977313">
    <property type="protein sequence ID" value="KAF2120710.1"/>
    <property type="molecule type" value="Genomic_DNA"/>
</dbReference>
<dbReference type="Proteomes" id="UP000799770">
    <property type="component" value="Unassembled WGS sequence"/>
</dbReference>
<feature type="chain" id="PRO_5025381558" evidence="1">
    <location>
        <begin position="19"/>
        <end position="457"/>
    </location>
</feature>
<evidence type="ECO:0000259" key="2">
    <source>
        <dbReference type="Pfam" id="PF22807"/>
    </source>
</evidence>
<dbReference type="InterPro" id="IPR051262">
    <property type="entry name" value="SMP-30/CGR1_Lactonase"/>
</dbReference>
<name>A0A6A5ZM44_9PLEO</name>
<dbReference type="PANTHER" id="PTHR47572:SF4">
    <property type="entry name" value="LACTONASE DRP35"/>
    <property type="match status" value="1"/>
</dbReference>
<evidence type="ECO:0000256" key="1">
    <source>
        <dbReference type="SAM" id="SignalP"/>
    </source>
</evidence>